<dbReference type="EMBL" id="VRYZ01000003">
    <property type="protein sequence ID" value="TXS92517.1"/>
    <property type="molecule type" value="Genomic_DNA"/>
</dbReference>
<evidence type="ECO:0000256" key="1">
    <source>
        <dbReference type="SAM" id="MobiDB-lite"/>
    </source>
</evidence>
<dbReference type="InterPro" id="IPR025392">
    <property type="entry name" value="DUF4124"/>
</dbReference>
<feature type="compositionally biased region" description="Basic and acidic residues" evidence="1">
    <location>
        <begin position="69"/>
        <end position="93"/>
    </location>
</feature>
<feature type="signal peptide" evidence="2">
    <location>
        <begin position="1"/>
        <end position="21"/>
    </location>
</feature>
<gene>
    <name evidence="4" type="ORF">FVW59_08860</name>
</gene>
<organism evidence="4 5">
    <name type="scientific">Parahaliea aestuarii</name>
    <dbReference type="NCBI Taxonomy" id="1852021"/>
    <lineage>
        <taxon>Bacteria</taxon>
        <taxon>Pseudomonadati</taxon>
        <taxon>Pseudomonadota</taxon>
        <taxon>Gammaproteobacteria</taxon>
        <taxon>Cellvibrionales</taxon>
        <taxon>Halieaceae</taxon>
        <taxon>Parahaliea</taxon>
    </lineage>
</organism>
<feature type="compositionally biased region" description="Low complexity" evidence="1">
    <location>
        <begin position="94"/>
        <end position="110"/>
    </location>
</feature>
<feature type="region of interest" description="Disordered" evidence="1">
    <location>
        <begin position="124"/>
        <end position="178"/>
    </location>
</feature>
<evidence type="ECO:0000259" key="3">
    <source>
        <dbReference type="Pfam" id="PF13511"/>
    </source>
</evidence>
<comment type="caution">
    <text evidence="4">The sequence shown here is derived from an EMBL/GenBank/DDBJ whole genome shotgun (WGS) entry which is preliminary data.</text>
</comment>
<evidence type="ECO:0000256" key="2">
    <source>
        <dbReference type="SAM" id="SignalP"/>
    </source>
</evidence>
<protein>
    <submittedName>
        <fullName evidence="4">DUF4124 domain-containing protein</fullName>
    </submittedName>
</protein>
<dbReference type="OrthoDB" id="5741909at2"/>
<accession>A0A5C8ZYN0</accession>
<proteinExistence type="predicted"/>
<name>A0A5C8ZYN0_9GAMM</name>
<dbReference type="Proteomes" id="UP000321933">
    <property type="component" value="Unassembled WGS sequence"/>
</dbReference>
<dbReference type="AlphaFoldDB" id="A0A5C8ZYN0"/>
<feature type="region of interest" description="Disordered" evidence="1">
    <location>
        <begin position="69"/>
        <end position="110"/>
    </location>
</feature>
<reference evidence="4 5" key="1">
    <citation type="submission" date="2019-08" db="EMBL/GenBank/DDBJ databases">
        <title>Parahaliea maris sp. nov., isolated from the surface seawater.</title>
        <authorList>
            <person name="Liu Y."/>
        </authorList>
    </citation>
    <scope>NUCLEOTIDE SEQUENCE [LARGE SCALE GENOMIC DNA]</scope>
    <source>
        <strain evidence="4 5">S2-26</strain>
    </source>
</reference>
<keyword evidence="2" id="KW-0732">Signal</keyword>
<dbReference type="RefSeq" id="WP_148063888.1">
    <property type="nucleotide sequence ID" value="NZ_VRYZ01000003.1"/>
</dbReference>
<feature type="compositionally biased region" description="Basic residues" evidence="1">
    <location>
        <begin position="135"/>
        <end position="144"/>
    </location>
</feature>
<evidence type="ECO:0000313" key="5">
    <source>
        <dbReference type="Proteomes" id="UP000321933"/>
    </source>
</evidence>
<sequence length="178" mass="20022">MRCYVAHLLGAFTLYSAIAQADTATVYKTVDENGVVSFSDSPPAAGTSGETLEFQTAEPGADSDYQQHLEHMRETTDRMAADRREREQHRAELLRQQAERQAALAASEQASEYDDLAYPGGYGYPYPVYLDPPRRPHHQHRPHPRPPLAKPPQGVEGLRSNLRNNSQLMRPMLPRRSP</sequence>
<feature type="chain" id="PRO_5022848352" evidence="2">
    <location>
        <begin position="22"/>
        <end position="178"/>
    </location>
</feature>
<dbReference type="Pfam" id="PF13511">
    <property type="entry name" value="DUF4124"/>
    <property type="match status" value="1"/>
</dbReference>
<evidence type="ECO:0000313" key="4">
    <source>
        <dbReference type="EMBL" id="TXS92517.1"/>
    </source>
</evidence>
<feature type="domain" description="DUF4124" evidence="3">
    <location>
        <begin position="17"/>
        <end position="58"/>
    </location>
</feature>
<keyword evidence="5" id="KW-1185">Reference proteome</keyword>